<dbReference type="InterPro" id="IPR011009">
    <property type="entry name" value="Kinase-like_dom_sf"/>
</dbReference>
<dbReference type="EMBL" id="JAAARO010000011">
    <property type="protein sequence ID" value="KAF5740178.1"/>
    <property type="molecule type" value="Genomic_DNA"/>
</dbReference>
<evidence type="ECO:0000256" key="8">
    <source>
        <dbReference type="RuleBase" id="RU000304"/>
    </source>
</evidence>
<dbReference type="SMART" id="SM00220">
    <property type="entry name" value="S_TKc"/>
    <property type="match status" value="1"/>
</dbReference>
<keyword evidence="5 11" id="KW-0418">Kinase</keyword>
<dbReference type="PROSITE" id="PS50011">
    <property type="entry name" value="PROTEIN_KINASE_DOM"/>
    <property type="match status" value="1"/>
</dbReference>
<dbReference type="InterPro" id="IPR000719">
    <property type="entry name" value="Prot_kinase_dom"/>
</dbReference>
<dbReference type="AlphaFoldDB" id="A0A7J7D1N2"/>
<evidence type="ECO:0000256" key="4">
    <source>
        <dbReference type="ARBA" id="ARBA00022741"/>
    </source>
</evidence>
<dbReference type="Pfam" id="PF00069">
    <property type="entry name" value="Pkinase"/>
    <property type="match status" value="1"/>
</dbReference>
<proteinExistence type="inferred from homology"/>
<feature type="binding site" evidence="7">
    <location>
        <position position="136"/>
    </location>
    <ligand>
        <name>ATP</name>
        <dbReference type="ChEBI" id="CHEBI:30616"/>
    </ligand>
</feature>
<dbReference type="PROSITE" id="PS00107">
    <property type="entry name" value="PROTEIN_KINASE_ATP"/>
    <property type="match status" value="1"/>
</dbReference>
<dbReference type="SUPFAM" id="SSF56112">
    <property type="entry name" value="Protein kinase-like (PK-like)"/>
    <property type="match status" value="1"/>
</dbReference>
<evidence type="ECO:0000256" key="6">
    <source>
        <dbReference type="ARBA" id="ARBA00022840"/>
    </source>
</evidence>
<dbReference type="GO" id="GO:0005524">
    <property type="term" value="F:ATP binding"/>
    <property type="evidence" value="ECO:0007669"/>
    <property type="project" value="UniProtKB-UniRule"/>
</dbReference>
<accession>A0A7J7D1N2</accession>
<dbReference type="InParanoid" id="A0A7J7D1N2"/>
<organism evidence="11 12">
    <name type="scientific">Tripterygium wilfordii</name>
    <name type="common">Thunder God vine</name>
    <dbReference type="NCBI Taxonomy" id="458696"/>
    <lineage>
        <taxon>Eukaryota</taxon>
        <taxon>Viridiplantae</taxon>
        <taxon>Streptophyta</taxon>
        <taxon>Embryophyta</taxon>
        <taxon>Tracheophyta</taxon>
        <taxon>Spermatophyta</taxon>
        <taxon>Magnoliopsida</taxon>
        <taxon>eudicotyledons</taxon>
        <taxon>Gunneridae</taxon>
        <taxon>Pentapetalae</taxon>
        <taxon>rosids</taxon>
        <taxon>fabids</taxon>
        <taxon>Celastrales</taxon>
        <taxon>Celastraceae</taxon>
        <taxon>Tripterygium</taxon>
    </lineage>
</organism>
<evidence type="ECO:0000256" key="2">
    <source>
        <dbReference type="ARBA" id="ARBA00022527"/>
    </source>
</evidence>
<feature type="region of interest" description="Disordered" evidence="9">
    <location>
        <begin position="1"/>
        <end position="24"/>
    </location>
</feature>
<dbReference type="Proteomes" id="UP000593562">
    <property type="component" value="Unassembled WGS sequence"/>
</dbReference>
<dbReference type="CDD" id="cd05117">
    <property type="entry name" value="STKc_CAMK"/>
    <property type="match status" value="1"/>
</dbReference>
<gene>
    <name evidence="11" type="ORF">HS088_TW11G00244</name>
</gene>
<dbReference type="InterPro" id="IPR008271">
    <property type="entry name" value="Ser/Thr_kinase_AS"/>
</dbReference>
<dbReference type="InterPro" id="IPR017441">
    <property type="entry name" value="Protein_kinase_ATP_BS"/>
</dbReference>
<keyword evidence="3" id="KW-0808">Transferase</keyword>
<comment type="caution">
    <text evidence="11">The sequence shown here is derived from an EMBL/GenBank/DDBJ whole genome shotgun (WGS) entry which is preliminary data.</text>
</comment>
<evidence type="ECO:0000259" key="10">
    <source>
        <dbReference type="PROSITE" id="PS50011"/>
    </source>
</evidence>
<name>A0A7J7D1N2_TRIWF</name>
<feature type="domain" description="Protein kinase" evidence="10">
    <location>
        <begin position="107"/>
        <end position="355"/>
    </location>
</feature>
<dbReference type="PANTHER" id="PTHR24349">
    <property type="entry name" value="SERINE/THREONINE-PROTEIN KINASE"/>
    <property type="match status" value="1"/>
</dbReference>
<evidence type="ECO:0000256" key="1">
    <source>
        <dbReference type="ARBA" id="ARBA00005354"/>
    </source>
</evidence>
<dbReference type="FunFam" id="1.10.510.10:FF:000641">
    <property type="entry name" value="Serine/threonine-protein kinase PEPKR2"/>
    <property type="match status" value="1"/>
</dbReference>
<evidence type="ECO:0000256" key="7">
    <source>
        <dbReference type="PROSITE-ProRule" id="PRU10141"/>
    </source>
</evidence>
<keyword evidence="4 7" id="KW-0547">Nucleotide-binding</keyword>
<reference evidence="11 12" key="1">
    <citation type="journal article" date="2020" name="Nat. Commun.">
        <title>Genome of Tripterygium wilfordii and identification of cytochrome P450 involved in triptolide biosynthesis.</title>
        <authorList>
            <person name="Tu L."/>
            <person name="Su P."/>
            <person name="Zhang Z."/>
            <person name="Gao L."/>
            <person name="Wang J."/>
            <person name="Hu T."/>
            <person name="Zhou J."/>
            <person name="Zhang Y."/>
            <person name="Zhao Y."/>
            <person name="Liu Y."/>
            <person name="Song Y."/>
            <person name="Tong Y."/>
            <person name="Lu Y."/>
            <person name="Yang J."/>
            <person name="Xu C."/>
            <person name="Jia M."/>
            <person name="Peters R.J."/>
            <person name="Huang L."/>
            <person name="Gao W."/>
        </authorList>
    </citation>
    <scope>NUCLEOTIDE SEQUENCE [LARGE SCALE GENOMIC DNA]</scope>
    <source>
        <strain evidence="12">cv. XIE 37</strain>
        <tissue evidence="11">Leaf</tissue>
    </source>
</reference>
<dbReference type="GO" id="GO:0004674">
    <property type="term" value="F:protein serine/threonine kinase activity"/>
    <property type="evidence" value="ECO:0007669"/>
    <property type="project" value="UniProtKB-KW"/>
</dbReference>
<dbReference type="InterPro" id="IPR050205">
    <property type="entry name" value="CDPK_Ser/Thr_kinases"/>
</dbReference>
<keyword evidence="2 8" id="KW-0723">Serine/threonine-protein kinase</keyword>
<dbReference type="PROSITE" id="PS00108">
    <property type="entry name" value="PROTEIN_KINASE_ST"/>
    <property type="match status" value="1"/>
</dbReference>
<dbReference type="Gene3D" id="1.10.510.10">
    <property type="entry name" value="Transferase(Phosphotransferase) domain 1"/>
    <property type="match status" value="1"/>
</dbReference>
<evidence type="ECO:0000256" key="9">
    <source>
        <dbReference type="SAM" id="MobiDB-lite"/>
    </source>
</evidence>
<dbReference type="FunCoup" id="A0A7J7D1N2">
    <property type="interactions" value="1455"/>
</dbReference>
<protein>
    <submittedName>
        <fullName evidence="11">Serine/threonine-protein kinase PEPKR2-like isoform X1</fullName>
    </submittedName>
</protein>
<sequence length="471" mass="51662">MRKKRKGSEGDQCPNILEEVAPARDARSSNLRSHYSLEDYARLKKRCKEDADTEAINSFKSRLAGIATAPPCGASLLVPPGRGLKRKIGCIDVATQMGRKNKMEDDYFSGATIGHGKFGSVWLCRSKVSGAEFACKTLQKGEETVHREVEIMQHLSGHSGVVTLHSVYEETECFHLVMELCSGGRLIDQIVKEGRYSEQRAANIFKEVMSVVKYCHDMGVVHRDIKPENILLTTMGKIKLADFGLAMRISNGQTLSGLAGSPAYVAPEVLLGDYSEKVDIWSAGVLLHVLLVGSLPFQGDSLQAVFEAIKSATLDFNSGAWELISKPARDLIGRMLTRDVSARITADEVLRHPWVLFYTDRTLKTLSIRSKLKNQAGEPSCQLAGARDLKFDRNKINCGFIGKGLILHSLSESSSCESVEKDESGFVDALAVAISNVTISEPKRSRLCGPTGQIEQQYSSNLTASNLCRAF</sequence>
<comment type="similarity">
    <text evidence="1">Belongs to the protein kinase superfamily. CAMK Ser/Thr protein kinase family. CaMK subfamily.</text>
</comment>
<keyword evidence="12" id="KW-1185">Reference proteome</keyword>
<evidence type="ECO:0000313" key="12">
    <source>
        <dbReference type="Proteomes" id="UP000593562"/>
    </source>
</evidence>
<evidence type="ECO:0000256" key="5">
    <source>
        <dbReference type="ARBA" id="ARBA00022777"/>
    </source>
</evidence>
<dbReference type="OrthoDB" id="1738954at2759"/>
<keyword evidence="6 7" id="KW-0067">ATP-binding</keyword>
<evidence type="ECO:0000256" key="3">
    <source>
        <dbReference type="ARBA" id="ARBA00022679"/>
    </source>
</evidence>
<evidence type="ECO:0000313" key="11">
    <source>
        <dbReference type="EMBL" id="KAF5740178.1"/>
    </source>
</evidence>